<name>A0ABQ9GMM7_9NEOP</name>
<evidence type="ECO:0000256" key="6">
    <source>
        <dbReference type="ARBA" id="ARBA00022687"/>
    </source>
</evidence>
<evidence type="ECO:0000313" key="12">
    <source>
        <dbReference type="Proteomes" id="UP001159363"/>
    </source>
</evidence>
<dbReference type="EMBL" id="JARBHB010000011">
    <property type="protein sequence ID" value="KAJ8873265.1"/>
    <property type="molecule type" value="Genomic_DNA"/>
</dbReference>
<keyword evidence="5" id="KW-0272">Extracellular matrix</keyword>
<comment type="function">
    <text evidence="10">Ligand for members of the frizzled family of seven transmembrane receptors.</text>
</comment>
<gene>
    <name evidence="11" type="ORF">PR048_026899</name>
</gene>
<comment type="similarity">
    <text evidence="2 10">Belongs to the Wnt family.</text>
</comment>
<evidence type="ECO:0000256" key="4">
    <source>
        <dbReference type="ARBA" id="ARBA00022525"/>
    </source>
</evidence>
<sequence length="122" mass="13527">MDAGERWGVVALGAHTVCARIPGLTARQRDMCRAAPDAMVATGDGVRLALHECHFQFRHRRWNCSAIGSHHAFGHVVIVGESLIPASAPDKRSQVLLFPVGLFQICLQSIHDWDRLIENQHL</sequence>
<comment type="caution">
    <text evidence="11">The sequence shown here is derived from an EMBL/GenBank/DDBJ whole genome shotgun (WGS) entry which is preliminary data.</text>
</comment>
<dbReference type="InterPro" id="IPR005817">
    <property type="entry name" value="Wnt"/>
</dbReference>
<protein>
    <recommendedName>
        <fullName evidence="10">Protein Wnt</fullName>
    </recommendedName>
</protein>
<reference evidence="11 12" key="1">
    <citation type="submission" date="2023-02" db="EMBL/GenBank/DDBJ databases">
        <title>LHISI_Scaffold_Assembly.</title>
        <authorList>
            <person name="Stuart O.P."/>
            <person name="Cleave R."/>
            <person name="Magrath M.J.L."/>
            <person name="Mikheyev A.S."/>
        </authorList>
    </citation>
    <scope>NUCLEOTIDE SEQUENCE [LARGE SCALE GENOMIC DNA]</scope>
    <source>
        <strain evidence="11">Daus_M_001</strain>
        <tissue evidence="11">Leg muscle</tissue>
    </source>
</reference>
<keyword evidence="3 10" id="KW-0217">Developmental protein</keyword>
<proteinExistence type="inferred from homology"/>
<evidence type="ECO:0000256" key="3">
    <source>
        <dbReference type="ARBA" id="ARBA00022473"/>
    </source>
</evidence>
<keyword evidence="4" id="KW-0964">Secreted</keyword>
<evidence type="ECO:0000256" key="2">
    <source>
        <dbReference type="ARBA" id="ARBA00005683"/>
    </source>
</evidence>
<comment type="subcellular location">
    <subcellularLocation>
        <location evidence="1 10">Secreted</location>
        <location evidence="1 10">Extracellular space</location>
        <location evidence="1 10">Extracellular matrix</location>
    </subcellularLocation>
</comment>
<keyword evidence="9" id="KW-0449">Lipoprotein</keyword>
<evidence type="ECO:0000256" key="5">
    <source>
        <dbReference type="ARBA" id="ARBA00022530"/>
    </source>
</evidence>
<evidence type="ECO:0000313" key="11">
    <source>
        <dbReference type="EMBL" id="KAJ8873265.1"/>
    </source>
</evidence>
<accession>A0ABQ9GMM7</accession>
<evidence type="ECO:0000256" key="9">
    <source>
        <dbReference type="ARBA" id="ARBA00023288"/>
    </source>
</evidence>
<keyword evidence="12" id="KW-1185">Reference proteome</keyword>
<keyword evidence="6 10" id="KW-0879">Wnt signaling pathway</keyword>
<keyword evidence="7" id="KW-1015">Disulfide bond</keyword>
<dbReference type="PANTHER" id="PTHR12027">
    <property type="entry name" value="WNT RELATED"/>
    <property type="match status" value="1"/>
</dbReference>
<dbReference type="Pfam" id="PF00110">
    <property type="entry name" value="wnt"/>
    <property type="match status" value="1"/>
</dbReference>
<evidence type="ECO:0000256" key="10">
    <source>
        <dbReference type="RuleBase" id="RU003500"/>
    </source>
</evidence>
<evidence type="ECO:0000256" key="8">
    <source>
        <dbReference type="ARBA" id="ARBA00023180"/>
    </source>
</evidence>
<evidence type="ECO:0000256" key="7">
    <source>
        <dbReference type="ARBA" id="ARBA00023157"/>
    </source>
</evidence>
<dbReference type="PANTHER" id="PTHR12027:SF112">
    <property type="entry name" value="PROTEIN WNT-2"/>
    <property type="match status" value="1"/>
</dbReference>
<keyword evidence="8" id="KW-0325">Glycoprotein</keyword>
<dbReference type="Proteomes" id="UP001159363">
    <property type="component" value="Chromosome 10"/>
</dbReference>
<organism evidence="11 12">
    <name type="scientific">Dryococelus australis</name>
    <dbReference type="NCBI Taxonomy" id="614101"/>
    <lineage>
        <taxon>Eukaryota</taxon>
        <taxon>Metazoa</taxon>
        <taxon>Ecdysozoa</taxon>
        <taxon>Arthropoda</taxon>
        <taxon>Hexapoda</taxon>
        <taxon>Insecta</taxon>
        <taxon>Pterygota</taxon>
        <taxon>Neoptera</taxon>
        <taxon>Polyneoptera</taxon>
        <taxon>Phasmatodea</taxon>
        <taxon>Verophasmatodea</taxon>
        <taxon>Anareolatae</taxon>
        <taxon>Phasmatidae</taxon>
        <taxon>Eurycanthinae</taxon>
        <taxon>Dryococelus</taxon>
    </lineage>
</organism>
<evidence type="ECO:0000256" key="1">
    <source>
        <dbReference type="ARBA" id="ARBA00004498"/>
    </source>
</evidence>